<dbReference type="Proteomes" id="UP000054166">
    <property type="component" value="Unassembled WGS sequence"/>
</dbReference>
<evidence type="ECO:0000313" key="2">
    <source>
        <dbReference type="Proteomes" id="UP000054166"/>
    </source>
</evidence>
<accession>A0A0C3B1R8</accession>
<keyword evidence="2" id="KW-1185">Reference proteome</keyword>
<protein>
    <recommendedName>
        <fullName evidence="3">Ubiquitin-like protease family profile domain-containing protein</fullName>
    </recommendedName>
</protein>
<dbReference type="AlphaFoldDB" id="A0A0C3B1R8"/>
<dbReference type="HOGENOM" id="CLU_761116_0_0_1"/>
<reference evidence="1 2" key="1">
    <citation type="submission" date="2014-04" db="EMBL/GenBank/DDBJ databases">
        <authorList>
            <consortium name="DOE Joint Genome Institute"/>
            <person name="Kuo A."/>
            <person name="Tarkka M."/>
            <person name="Buscot F."/>
            <person name="Kohler A."/>
            <person name="Nagy L.G."/>
            <person name="Floudas D."/>
            <person name="Copeland A."/>
            <person name="Barry K.W."/>
            <person name="Cichocki N."/>
            <person name="Veneault-Fourrey C."/>
            <person name="LaButti K."/>
            <person name="Lindquist E.A."/>
            <person name="Lipzen A."/>
            <person name="Lundell T."/>
            <person name="Morin E."/>
            <person name="Murat C."/>
            <person name="Sun H."/>
            <person name="Tunlid A."/>
            <person name="Henrissat B."/>
            <person name="Grigoriev I.V."/>
            <person name="Hibbett D.S."/>
            <person name="Martin F."/>
            <person name="Nordberg H.P."/>
            <person name="Cantor M.N."/>
            <person name="Hua S.X."/>
        </authorList>
    </citation>
    <scope>NUCLEOTIDE SEQUENCE [LARGE SCALE GENOMIC DNA]</scope>
    <source>
        <strain evidence="1 2">F 1598</strain>
    </source>
</reference>
<dbReference type="STRING" id="765440.A0A0C3B1R8"/>
<evidence type="ECO:0008006" key="3">
    <source>
        <dbReference type="Google" id="ProtNLM"/>
    </source>
</evidence>
<name>A0A0C3B1R8_PILCF</name>
<gene>
    <name evidence="1" type="ORF">PILCRDRAFT_93993</name>
</gene>
<reference evidence="2" key="2">
    <citation type="submission" date="2015-01" db="EMBL/GenBank/DDBJ databases">
        <title>Evolutionary Origins and Diversification of the Mycorrhizal Mutualists.</title>
        <authorList>
            <consortium name="DOE Joint Genome Institute"/>
            <consortium name="Mycorrhizal Genomics Consortium"/>
            <person name="Kohler A."/>
            <person name="Kuo A."/>
            <person name="Nagy L.G."/>
            <person name="Floudas D."/>
            <person name="Copeland A."/>
            <person name="Barry K.W."/>
            <person name="Cichocki N."/>
            <person name="Veneault-Fourrey C."/>
            <person name="LaButti K."/>
            <person name="Lindquist E.A."/>
            <person name="Lipzen A."/>
            <person name="Lundell T."/>
            <person name="Morin E."/>
            <person name="Murat C."/>
            <person name="Riley R."/>
            <person name="Ohm R."/>
            <person name="Sun H."/>
            <person name="Tunlid A."/>
            <person name="Henrissat B."/>
            <person name="Grigoriev I.V."/>
            <person name="Hibbett D.S."/>
            <person name="Martin F."/>
        </authorList>
    </citation>
    <scope>NUCLEOTIDE SEQUENCE [LARGE SCALE GENOMIC DNA]</scope>
    <source>
        <strain evidence="2">F 1598</strain>
    </source>
</reference>
<evidence type="ECO:0000313" key="1">
    <source>
        <dbReference type="EMBL" id="KIM71177.1"/>
    </source>
</evidence>
<dbReference type="EMBL" id="KN833431">
    <property type="protein sequence ID" value="KIM71177.1"/>
    <property type="molecule type" value="Genomic_DNA"/>
</dbReference>
<dbReference type="InParanoid" id="A0A0C3B1R8"/>
<organism evidence="1 2">
    <name type="scientific">Piloderma croceum (strain F 1598)</name>
    <dbReference type="NCBI Taxonomy" id="765440"/>
    <lineage>
        <taxon>Eukaryota</taxon>
        <taxon>Fungi</taxon>
        <taxon>Dikarya</taxon>
        <taxon>Basidiomycota</taxon>
        <taxon>Agaricomycotina</taxon>
        <taxon>Agaricomycetes</taxon>
        <taxon>Agaricomycetidae</taxon>
        <taxon>Atheliales</taxon>
        <taxon>Atheliaceae</taxon>
        <taxon>Piloderma</taxon>
    </lineage>
</organism>
<proteinExistence type="predicted"/>
<dbReference type="OrthoDB" id="2645206at2759"/>
<sequence>MLNSATHYIHPTLEIPAKIQSEVFPDVSLSVLDFLQFPLPIVSSTATRHKPSDFFSKYQPNTQNIKAIQKIPIPPAKTVAELVVSCKTAVLSGTHLLKCPRVPSASAERFPVWIIPYWAEVLVLRTTSHKAWGQAEEFLRLCKRAWKKMADSEKTDSIIQEAYDILACIPWSGNIQGFDKREPLHKLATYASCSWLGTTHENQMLDLFGSSIEIANMAFFSTLCKAYEHCDTGEYEDSHSFAWVRGIGEALVNGKRDGLGTMVNIGGDHWVAIALDFLQSVVWYGDLFGQEPVDEVTSVINWWTHHHTGYEFLYWKLKIASQKDGFLCRLIGLNALGHFYLPET</sequence>